<feature type="compositionally biased region" description="Polar residues" evidence="10">
    <location>
        <begin position="443"/>
        <end position="461"/>
    </location>
</feature>
<dbReference type="PANTHER" id="PTHR14017">
    <property type="entry name" value="LYSINE-SPECIFIC DEMETHYLASE"/>
    <property type="match status" value="1"/>
</dbReference>
<dbReference type="SUPFAM" id="SSF81901">
    <property type="entry name" value="HCP-like"/>
    <property type="match status" value="1"/>
</dbReference>
<feature type="compositionally biased region" description="Pro residues" evidence="10">
    <location>
        <begin position="569"/>
        <end position="585"/>
    </location>
</feature>
<evidence type="ECO:0000313" key="11">
    <source>
        <dbReference type="EMBL" id="CDS09445.1"/>
    </source>
</evidence>
<organism evidence="11">
    <name type="scientific">Lichtheimia ramosa</name>
    <dbReference type="NCBI Taxonomy" id="688394"/>
    <lineage>
        <taxon>Eukaryota</taxon>
        <taxon>Fungi</taxon>
        <taxon>Fungi incertae sedis</taxon>
        <taxon>Mucoromycota</taxon>
        <taxon>Mucoromycotina</taxon>
        <taxon>Mucoromycetes</taxon>
        <taxon>Mucorales</taxon>
        <taxon>Lichtheimiaceae</taxon>
        <taxon>Lichtheimia</taxon>
    </lineage>
</organism>
<dbReference type="GO" id="GO:0017053">
    <property type="term" value="C:transcription repressor complex"/>
    <property type="evidence" value="ECO:0007669"/>
    <property type="project" value="UniProtKB-ARBA"/>
</dbReference>
<dbReference type="Pfam" id="PF00515">
    <property type="entry name" value="TPR_1"/>
    <property type="match status" value="1"/>
</dbReference>
<dbReference type="GO" id="GO:0000978">
    <property type="term" value="F:RNA polymerase II cis-regulatory region sequence-specific DNA binding"/>
    <property type="evidence" value="ECO:0007669"/>
    <property type="project" value="TreeGrafter"/>
</dbReference>
<accession>A0A077WPW8</accession>
<evidence type="ECO:0000256" key="6">
    <source>
        <dbReference type="ARBA" id="ARBA00023163"/>
    </source>
</evidence>
<evidence type="ECO:0000256" key="8">
    <source>
        <dbReference type="ARBA" id="ARBA00061082"/>
    </source>
</evidence>
<feature type="repeat" description="TPR" evidence="9">
    <location>
        <begin position="109"/>
        <end position="142"/>
    </location>
</feature>
<evidence type="ECO:0000256" key="7">
    <source>
        <dbReference type="ARBA" id="ARBA00023242"/>
    </source>
</evidence>
<dbReference type="Gene3D" id="1.25.40.10">
    <property type="entry name" value="Tetratricopeptide repeat domain"/>
    <property type="match status" value="3"/>
</dbReference>
<protein>
    <submittedName>
        <fullName evidence="11">Uncharacterized protein</fullName>
    </submittedName>
</protein>
<feature type="compositionally biased region" description="Polar residues" evidence="10">
    <location>
        <begin position="785"/>
        <end position="798"/>
    </location>
</feature>
<feature type="compositionally biased region" description="Low complexity" evidence="10">
    <location>
        <begin position="713"/>
        <end position="754"/>
    </location>
</feature>
<comment type="similarity">
    <text evidence="8">Belongs to the CYC8/SSN6 family.</text>
</comment>
<keyword evidence="5" id="KW-0805">Transcription regulation</keyword>
<feature type="region of interest" description="Disordered" evidence="10">
    <location>
        <begin position="422"/>
        <end position="953"/>
    </location>
</feature>
<sequence length="953" mass="106049">MAATTPQQQHQQQAPPQQPQQPPQQPQQPSTAAQKLAAINEQTWLSMGNLAELMTDYDKATSCYESALRHNPYSVPALTQIASLCRGREQFGRAVDYFKRILAIQENNGETWAALGHCYLMMDNLQDAYHAYQQALYHLSNPKVFSLYYTCTKRSLIFCFKDPKLWYGIGILYDRYGSLEHAEEAFSAVMKMDPKFEKANEIYFRLGIIYKQQQKFDLSLQCFRYILHTPPRPLTESDIWFQTGHVYEQQKEYELAKEAYERVLAENPDHAKVLQQLGWLYHQQNTSFCNQTLAIQYLTRSLKSDSNDAQSWYLLGRCYMAEQNYNKAYEAYQQAVYRDARNPTFWCSIGVLYYQINQYRDALDAYSRAIRLNPYISEVWYDLGTLYESCNNQVQDALDAYQRAAELDPSNPHIKQRLELLRKSQSVQSSQGVGSAPAPRDVSNPNQYQNNPGTQPLNGGYNQAPGPALSSMSSSYGNAPPPPRPDERGGMPVPQTAQENGSGPGRDLPALATNQGERAPPGSHQYQASPSREDVRIPGIGGGQAPAPSDRSQMNPIVAEDAKQRVRQTPPPPPSAVSEHVPPPQQQQRHSPFMKSEEPRTAAPPPPAPAGLQPRGGSWQPSSESPRSAHAPATPYDQHHRSPVAREPVDSRMQSRPDGHQSPYARRDYPNEGPRTPVMKHEHAQQQQQQQQPSEEAGRGYHVEQQRSPQEKPSTQAQPSPQPQHQQQQQQSPAPSAATTTPAAPAEEQQQPSHVQPMDTTSEESKPESKSHEEQQQPVKKESTPAPSQQQDTSTTSRAPVDEDYDESAASALLSMGGNRDNGTQGYKNEGQKRAYSAEESDVSQEGVKRARSGEEESSKPVASETAENDQSVPSPKQQRSSPSPQQQPVATSSPAASEQQQQPKKEESPAPAAAPSSSTPSNTTTQQQQQESPVEDAKEEGEVTDKTPSPSA</sequence>
<name>A0A077WPW8_9FUNG</name>
<dbReference type="PROSITE" id="PS50293">
    <property type="entry name" value="TPR_REGION"/>
    <property type="match status" value="3"/>
</dbReference>
<feature type="compositionally biased region" description="Basic and acidic residues" evidence="10">
    <location>
        <begin position="847"/>
        <end position="859"/>
    </location>
</feature>
<dbReference type="SUPFAM" id="SSF48452">
    <property type="entry name" value="TPR-like"/>
    <property type="match status" value="1"/>
</dbReference>
<dbReference type="InterPro" id="IPR011990">
    <property type="entry name" value="TPR-like_helical_dom_sf"/>
</dbReference>
<dbReference type="GO" id="GO:0005634">
    <property type="term" value="C:nucleus"/>
    <property type="evidence" value="ECO:0007669"/>
    <property type="project" value="UniProtKB-SubCell"/>
</dbReference>
<feature type="compositionally biased region" description="Basic and acidic residues" evidence="10">
    <location>
        <begin position="763"/>
        <end position="783"/>
    </location>
</feature>
<gene>
    <name evidence="11" type="ORF">LRAMOSA10805</name>
</gene>
<feature type="repeat" description="TPR" evidence="9">
    <location>
        <begin position="41"/>
        <end position="74"/>
    </location>
</feature>
<keyword evidence="3" id="KW-0677">Repeat</keyword>
<feature type="repeat" description="TPR" evidence="9">
    <location>
        <begin position="237"/>
        <end position="270"/>
    </location>
</feature>
<feature type="compositionally biased region" description="Low complexity" evidence="10">
    <location>
        <begin position="424"/>
        <end position="435"/>
    </location>
</feature>
<feature type="repeat" description="TPR" evidence="9">
    <location>
        <begin position="163"/>
        <end position="196"/>
    </location>
</feature>
<dbReference type="InterPro" id="IPR051630">
    <property type="entry name" value="Corepressor-Demethylase"/>
</dbReference>
<evidence type="ECO:0000256" key="9">
    <source>
        <dbReference type="PROSITE-ProRule" id="PRU00339"/>
    </source>
</evidence>
<evidence type="ECO:0000256" key="3">
    <source>
        <dbReference type="ARBA" id="ARBA00022737"/>
    </source>
</evidence>
<evidence type="ECO:0000256" key="4">
    <source>
        <dbReference type="ARBA" id="ARBA00022803"/>
    </source>
</evidence>
<dbReference type="FunFam" id="1.25.40.10:FF:000163">
    <property type="entry name" value="Transcriptional corepressor Cyc8"/>
    <property type="match status" value="1"/>
</dbReference>
<feature type="repeat" description="TPR" evidence="9">
    <location>
        <begin position="200"/>
        <end position="233"/>
    </location>
</feature>
<evidence type="ECO:0000256" key="5">
    <source>
        <dbReference type="ARBA" id="ARBA00023015"/>
    </source>
</evidence>
<keyword evidence="4 9" id="KW-0802">TPR repeat</keyword>
<dbReference type="PANTHER" id="PTHR14017:SF1">
    <property type="entry name" value="LD02225P"/>
    <property type="match status" value="1"/>
</dbReference>
<proteinExistence type="inferred from homology"/>
<feature type="compositionally biased region" description="Low complexity" evidence="10">
    <location>
        <begin position="871"/>
        <end position="903"/>
    </location>
</feature>
<keyword evidence="2" id="KW-0678">Repressor</keyword>
<feature type="repeat" description="TPR" evidence="9">
    <location>
        <begin position="343"/>
        <end position="376"/>
    </location>
</feature>
<dbReference type="Pfam" id="PF13432">
    <property type="entry name" value="TPR_16"/>
    <property type="match status" value="1"/>
</dbReference>
<feature type="compositionally biased region" description="Basic and acidic residues" evidence="10">
    <location>
        <begin position="696"/>
        <end position="705"/>
    </location>
</feature>
<dbReference type="GO" id="GO:0031490">
    <property type="term" value="F:chromatin DNA binding"/>
    <property type="evidence" value="ECO:0007669"/>
    <property type="project" value="TreeGrafter"/>
</dbReference>
<dbReference type="EMBL" id="LK023332">
    <property type="protein sequence ID" value="CDS09445.1"/>
    <property type="molecule type" value="Genomic_DNA"/>
</dbReference>
<feature type="compositionally biased region" description="Pro residues" evidence="10">
    <location>
        <begin position="16"/>
        <end position="26"/>
    </location>
</feature>
<dbReference type="SMART" id="SM00028">
    <property type="entry name" value="TPR"/>
    <property type="match status" value="10"/>
</dbReference>
<evidence type="ECO:0000256" key="1">
    <source>
        <dbReference type="ARBA" id="ARBA00004123"/>
    </source>
</evidence>
<feature type="region of interest" description="Disordered" evidence="10">
    <location>
        <begin position="1"/>
        <end position="34"/>
    </location>
</feature>
<keyword evidence="7" id="KW-0539">Nucleus</keyword>
<feature type="compositionally biased region" description="Low complexity" evidence="10">
    <location>
        <begin position="910"/>
        <end position="933"/>
    </location>
</feature>
<comment type="subcellular location">
    <subcellularLocation>
        <location evidence="1">Nucleus</location>
    </subcellularLocation>
</comment>
<evidence type="ECO:0000256" key="2">
    <source>
        <dbReference type="ARBA" id="ARBA00022491"/>
    </source>
</evidence>
<evidence type="ECO:0000256" key="10">
    <source>
        <dbReference type="SAM" id="MobiDB-lite"/>
    </source>
</evidence>
<dbReference type="Pfam" id="PF13181">
    <property type="entry name" value="TPR_8"/>
    <property type="match status" value="1"/>
</dbReference>
<dbReference type="GO" id="GO:0010468">
    <property type="term" value="P:regulation of gene expression"/>
    <property type="evidence" value="ECO:0007669"/>
    <property type="project" value="TreeGrafter"/>
</dbReference>
<reference evidence="11" key="1">
    <citation type="journal article" date="2014" name="Genome Announc.">
        <title>De novo whole-genome sequence and genome annotation of Lichtheimia ramosa.</title>
        <authorList>
            <person name="Linde J."/>
            <person name="Schwartze V."/>
            <person name="Binder U."/>
            <person name="Lass-Florl C."/>
            <person name="Voigt K."/>
            <person name="Horn F."/>
        </authorList>
    </citation>
    <scope>NUCLEOTIDE SEQUENCE</scope>
    <source>
        <strain evidence="11">JMRC FSU:6197</strain>
    </source>
</reference>
<feature type="repeat" description="TPR" evidence="9">
    <location>
        <begin position="309"/>
        <end position="342"/>
    </location>
</feature>
<keyword evidence="6" id="KW-0804">Transcription</keyword>
<dbReference type="InterPro" id="IPR019734">
    <property type="entry name" value="TPR_rpt"/>
</dbReference>
<feature type="compositionally biased region" description="Low complexity" evidence="10">
    <location>
        <begin position="1"/>
        <end position="15"/>
    </location>
</feature>
<dbReference type="OrthoDB" id="418911at2759"/>
<dbReference type="PROSITE" id="PS50005">
    <property type="entry name" value="TPR"/>
    <property type="match status" value="7"/>
</dbReference>
<dbReference type="AlphaFoldDB" id="A0A077WPW8"/>
<feature type="compositionally biased region" description="Basic and acidic residues" evidence="10">
    <location>
        <begin position="647"/>
        <end position="670"/>
    </location>
</feature>
<dbReference type="FunFam" id="1.25.40.10:FF:000078">
    <property type="entry name" value="Transcriptional corepressor Cyc8"/>
    <property type="match status" value="1"/>
</dbReference>